<dbReference type="AlphaFoldDB" id="A0A511DGN7"/>
<evidence type="ECO:0000256" key="6">
    <source>
        <dbReference type="ARBA" id="ARBA00023002"/>
    </source>
</evidence>
<feature type="binding site" evidence="9">
    <location>
        <position position="100"/>
    </location>
    <ligand>
        <name>substrate</name>
    </ligand>
</feature>
<dbReference type="InterPro" id="IPR008219">
    <property type="entry name" value="PRODH_bac_arc"/>
</dbReference>
<feature type="binding site" evidence="10">
    <location>
        <begin position="253"/>
        <end position="254"/>
    </location>
    <ligand>
        <name>FAD</name>
        <dbReference type="ChEBI" id="CHEBI:57692"/>
    </ligand>
</feature>
<evidence type="ECO:0000259" key="11">
    <source>
        <dbReference type="Pfam" id="PF01619"/>
    </source>
</evidence>
<evidence type="ECO:0000256" key="3">
    <source>
        <dbReference type="ARBA" id="ARBA00022630"/>
    </source>
</evidence>
<dbReference type="RefSeq" id="WP_147103042.1">
    <property type="nucleotide sequence ID" value="NZ_BJVJ01000006.1"/>
</dbReference>
<feature type="binding site" evidence="9">
    <location>
        <position position="312"/>
    </location>
    <ligand>
        <name>substrate</name>
    </ligand>
</feature>
<dbReference type="Pfam" id="PF01619">
    <property type="entry name" value="Pro_dh"/>
    <property type="match status" value="1"/>
</dbReference>
<proteinExistence type="predicted"/>
<dbReference type="InterPro" id="IPR015659">
    <property type="entry name" value="Proline_oxidase"/>
</dbReference>
<dbReference type="PANTHER" id="PTHR13914">
    <property type="entry name" value="PROLINE OXIDASE"/>
    <property type="match status" value="1"/>
</dbReference>
<evidence type="ECO:0000256" key="4">
    <source>
        <dbReference type="ARBA" id="ARBA00022741"/>
    </source>
</evidence>
<dbReference type="OrthoDB" id="9773461at2"/>
<dbReference type="EC" id="1.5.5.2" evidence="2"/>
<evidence type="ECO:0000256" key="5">
    <source>
        <dbReference type="ARBA" id="ARBA00022827"/>
    </source>
</evidence>
<comment type="cofactor">
    <cofactor evidence="10">
        <name>FAD</name>
        <dbReference type="ChEBI" id="CHEBI:57692"/>
    </cofactor>
    <text evidence="10">Binds 1 FAD per subunit.</text>
</comment>
<dbReference type="PIRSF" id="PIRSF000196">
    <property type="entry name" value="Pro_dehydrog"/>
    <property type="match status" value="1"/>
</dbReference>
<accession>A0A511DGN7</accession>
<protein>
    <recommendedName>
        <fullName evidence="2">proline dehydrogenase</fullName>
        <ecNumber evidence="2">1.5.5.2</ecNumber>
    </recommendedName>
</protein>
<evidence type="ECO:0000256" key="2">
    <source>
        <dbReference type="ARBA" id="ARBA00012695"/>
    </source>
</evidence>
<dbReference type="UniPathway" id="UPA00261">
    <property type="reaction ID" value="UER00373"/>
</dbReference>
<comment type="caution">
    <text evidence="12">The sequence shown here is derived from an EMBL/GenBank/DDBJ whole genome shotgun (WGS) entry which is preliminary data.</text>
</comment>
<gene>
    <name evidence="12" type="primary">putA</name>
    <name evidence="12" type="ORF">PSU4_11220</name>
</gene>
<comment type="catalytic activity">
    <reaction evidence="8">
        <text>L-proline + a quinone = (S)-1-pyrroline-5-carboxylate + a quinol + H(+)</text>
        <dbReference type="Rhea" id="RHEA:23784"/>
        <dbReference type="ChEBI" id="CHEBI:15378"/>
        <dbReference type="ChEBI" id="CHEBI:17388"/>
        <dbReference type="ChEBI" id="CHEBI:24646"/>
        <dbReference type="ChEBI" id="CHEBI:60039"/>
        <dbReference type="ChEBI" id="CHEBI:132124"/>
        <dbReference type="EC" id="1.5.5.2"/>
    </reaction>
</comment>
<evidence type="ECO:0000256" key="8">
    <source>
        <dbReference type="ARBA" id="ARBA00048779"/>
    </source>
</evidence>
<keyword evidence="5 10" id="KW-0274">FAD</keyword>
<dbReference type="InterPro" id="IPR029041">
    <property type="entry name" value="FAD-linked_oxidoreductase-like"/>
</dbReference>
<keyword evidence="13" id="KW-1185">Reference proteome</keyword>
<dbReference type="Gene3D" id="3.20.20.220">
    <property type="match status" value="1"/>
</dbReference>
<feature type="binding site" evidence="10">
    <location>
        <begin position="214"/>
        <end position="216"/>
    </location>
    <ligand>
        <name>FAD</name>
        <dbReference type="ChEBI" id="CHEBI:57692"/>
    </ligand>
</feature>
<evidence type="ECO:0000313" key="13">
    <source>
        <dbReference type="Proteomes" id="UP000321685"/>
    </source>
</evidence>
<evidence type="ECO:0000256" key="7">
    <source>
        <dbReference type="ARBA" id="ARBA00023062"/>
    </source>
</evidence>
<dbReference type="Proteomes" id="UP000321685">
    <property type="component" value="Unassembled WGS sequence"/>
</dbReference>
<dbReference type="GO" id="GO:0000166">
    <property type="term" value="F:nucleotide binding"/>
    <property type="evidence" value="ECO:0007669"/>
    <property type="project" value="UniProtKB-KW"/>
</dbReference>
<dbReference type="EMBL" id="BJVJ01000006">
    <property type="protein sequence ID" value="GEL22168.1"/>
    <property type="molecule type" value="Genomic_DNA"/>
</dbReference>
<evidence type="ECO:0000256" key="9">
    <source>
        <dbReference type="PIRSR" id="PIRSR000196-1"/>
    </source>
</evidence>
<keyword evidence="4 10" id="KW-0547">Nucleotide-binding</keyword>
<feature type="binding site" evidence="9">
    <location>
        <position position="311"/>
    </location>
    <ligand>
        <name>substrate</name>
    </ligand>
</feature>
<dbReference type="GO" id="GO:0004657">
    <property type="term" value="F:proline dehydrogenase activity"/>
    <property type="evidence" value="ECO:0007669"/>
    <property type="project" value="UniProtKB-EC"/>
</dbReference>
<dbReference type="InterPro" id="IPR002872">
    <property type="entry name" value="Proline_DH_dom"/>
</dbReference>
<evidence type="ECO:0000256" key="1">
    <source>
        <dbReference type="ARBA" id="ARBA00004739"/>
    </source>
</evidence>
<dbReference type="SUPFAM" id="SSF51730">
    <property type="entry name" value="FAD-linked oxidoreductase"/>
    <property type="match status" value="1"/>
</dbReference>
<feature type="binding site" evidence="10">
    <location>
        <position position="190"/>
    </location>
    <ligand>
        <name>FAD</name>
        <dbReference type="ChEBI" id="CHEBI:57692"/>
    </ligand>
</feature>
<keyword evidence="7" id="KW-0642">Proline metabolism</keyword>
<organism evidence="12 13">
    <name type="scientific">Pseudonocardia sulfidoxydans NBRC 16205</name>
    <dbReference type="NCBI Taxonomy" id="1223511"/>
    <lineage>
        <taxon>Bacteria</taxon>
        <taxon>Bacillati</taxon>
        <taxon>Actinomycetota</taxon>
        <taxon>Actinomycetes</taxon>
        <taxon>Pseudonocardiales</taxon>
        <taxon>Pseudonocardiaceae</taxon>
        <taxon>Pseudonocardia</taxon>
    </lineage>
</organism>
<dbReference type="PANTHER" id="PTHR13914:SF0">
    <property type="entry name" value="PROLINE DEHYDROGENASE 1, MITOCHONDRIAL"/>
    <property type="match status" value="1"/>
</dbReference>
<feature type="domain" description="Proline dehydrogenase" evidence="11">
    <location>
        <begin position="44"/>
        <end position="323"/>
    </location>
</feature>
<keyword evidence="3" id="KW-0285">Flavoprotein</keyword>
<name>A0A511DGN7_9PSEU</name>
<keyword evidence="6" id="KW-0560">Oxidoreductase</keyword>
<evidence type="ECO:0000256" key="10">
    <source>
        <dbReference type="PIRSR" id="PIRSR000196-2"/>
    </source>
</evidence>
<comment type="pathway">
    <text evidence="1">Amino-acid degradation; L-proline degradation into L-glutamate; L-glutamate from L-proline: step 1/2.</text>
</comment>
<dbReference type="GO" id="GO:0010133">
    <property type="term" value="P:L-proline catabolic process to L-glutamate"/>
    <property type="evidence" value="ECO:0007669"/>
    <property type="project" value="UniProtKB-UniPathway"/>
</dbReference>
<evidence type="ECO:0000313" key="12">
    <source>
        <dbReference type="EMBL" id="GEL22168.1"/>
    </source>
</evidence>
<reference evidence="12 13" key="1">
    <citation type="submission" date="2019-07" db="EMBL/GenBank/DDBJ databases">
        <title>Whole genome shotgun sequence of Pseudonocardia sulfidoxydans NBRC 16205.</title>
        <authorList>
            <person name="Hosoyama A."/>
            <person name="Uohara A."/>
            <person name="Ohji S."/>
            <person name="Ichikawa N."/>
        </authorList>
    </citation>
    <scope>NUCLEOTIDE SEQUENCE [LARGE SCALE GENOMIC DNA]</scope>
    <source>
        <strain evidence="12 13">NBRC 16205</strain>
    </source>
</reference>
<sequence length="331" mass="34568">MNPLRSAILAAARSDRLRTAITAARPTRAVVDRFVAGETAADALRVARALVATGCVVSLDHLGEDVTDASEAGRAVDAYREVITAIADAGLADRVEVSVKLSALGQALGAAGSQGAAGAQGAAGSHGVGGEQAAAGEQIAREHAAAICAAAAEAGTTVTVDAEDHTTTDATLRVVAALRETWPWVGAVLQAQLRRTEDDCRALAGAGSRVRLCKGAYAEPESVAYDTAGDVRASFARCAGILLDGAGHPMFATHDPALIRPLTQLPGVSTRAEFQMLYGVRPDEQRRLVGEGHTVRVYVPYGTQWYGYLMRRLAERPANVGFFVRALAGRR</sequence>